<organism evidence="1 2">
    <name type="scientific">Brevibacterium daeguense</name>
    <dbReference type="NCBI Taxonomy" id="909936"/>
    <lineage>
        <taxon>Bacteria</taxon>
        <taxon>Bacillati</taxon>
        <taxon>Actinomycetota</taxon>
        <taxon>Actinomycetes</taxon>
        <taxon>Micrococcales</taxon>
        <taxon>Brevibacteriaceae</taxon>
        <taxon>Brevibacterium</taxon>
    </lineage>
</organism>
<sequence length="95" mass="10473">MKGMSRRVIFFSTRFSIAESAAGADPECGPEWEVVMASPGEHIREMCDCELRRTAAAVRRSAQAGFVYGQMHSSTGERVSERESSAIRTRFGALL</sequence>
<gene>
    <name evidence="1" type="ORF">GCM10022261_00570</name>
</gene>
<evidence type="ECO:0000313" key="2">
    <source>
        <dbReference type="Proteomes" id="UP001501586"/>
    </source>
</evidence>
<dbReference type="EMBL" id="BAABAZ010000003">
    <property type="protein sequence ID" value="GAA4282526.1"/>
    <property type="molecule type" value="Genomic_DNA"/>
</dbReference>
<proteinExistence type="predicted"/>
<evidence type="ECO:0000313" key="1">
    <source>
        <dbReference type="EMBL" id="GAA4282526.1"/>
    </source>
</evidence>
<dbReference type="Proteomes" id="UP001501586">
    <property type="component" value="Unassembled WGS sequence"/>
</dbReference>
<protein>
    <submittedName>
        <fullName evidence="1">Uncharacterized protein</fullName>
    </submittedName>
</protein>
<reference evidence="2" key="1">
    <citation type="journal article" date="2019" name="Int. J. Syst. Evol. Microbiol.">
        <title>The Global Catalogue of Microorganisms (GCM) 10K type strain sequencing project: providing services to taxonomists for standard genome sequencing and annotation.</title>
        <authorList>
            <consortium name="The Broad Institute Genomics Platform"/>
            <consortium name="The Broad Institute Genome Sequencing Center for Infectious Disease"/>
            <person name="Wu L."/>
            <person name="Ma J."/>
        </authorList>
    </citation>
    <scope>NUCLEOTIDE SEQUENCE [LARGE SCALE GENOMIC DNA]</scope>
    <source>
        <strain evidence="2">JCM 17458</strain>
    </source>
</reference>
<keyword evidence="2" id="KW-1185">Reference proteome</keyword>
<accession>A0ABP8EF69</accession>
<comment type="caution">
    <text evidence="1">The sequence shown here is derived from an EMBL/GenBank/DDBJ whole genome shotgun (WGS) entry which is preliminary data.</text>
</comment>
<name>A0ABP8EF69_9MICO</name>